<dbReference type="InterPro" id="IPR039683">
    <property type="entry name" value="Lsm12-like"/>
</dbReference>
<dbReference type="InterPro" id="IPR048478">
    <property type="entry name" value="LSM12_LSM"/>
</dbReference>
<evidence type="ECO:0000259" key="1">
    <source>
        <dbReference type="PROSITE" id="PS52001"/>
    </source>
</evidence>
<accession>T2MC23</accession>
<feature type="non-terminal residue" evidence="2">
    <location>
        <position position="1"/>
    </location>
</feature>
<dbReference type="PROSITE" id="PS52001">
    <property type="entry name" value="AD"/>
    <property type="match status" value="1"/>
</dbReference>
<reference evidence="2" key="1">
    <citation type="journal article" date="2013" name="Genome Biol. Evol.">
        <title>Punctuated emergences of genetic and phenotypic innovations in eumetazoan, bilaterian, euteleostome, and hominidae ancestors.</title>
        <authorList>
            <person name="Wenger Y."/>
            <person name="Galliot B."/>
        </authorList>
    </citation>
    <scope>NUCLEOTIDE SEQUENCE</scope>
    <source>
        <tissue evidence="2">Whole animals</tissue>
    </source>
</reference>
<dbReference type="EMBL" id="HAAD01003566">
    <property type="protein sequence ID" value="CDG69798.1"/>
    <property type="molecule type" value="mRNA"/>
</dbReference>
<dbReference type="Pfam" id="PF09793">
    <property type="entry name" value="AD"/>
    <property type="match status" value="1"/>
</dbReference>
<evidence type="ECO:0000313" key="2">
    <source>
        <dbReference type="EMBL" id="CDG69798.1"/>
    </source>
</evidence>
<organism evidence="2">
    <name type="scientific">Hydra vulgaris</name>
    <name type="common">Hydra</name>
    <name type="synonym">Hydra attenuata</name>
    <dbReference type="NCBI Taxonomy" id="6087"/>
    <lineage>
        <taxon>Eukaryota</taxon>
        <taxon>Metazoa</taxon>
        <taxon>Cnidaria</taxon>
        <taxon>Hydrozoa</taxon>
        <taxon>Hydroidolina</taxon>
        <taxon>Anthoathecata</taxon>
        <taxon>Aplanulata</taxon>
        <taxon>Hydridae</taxon>
        <taxon>Hydra</taxon>
    </lineage>
</organism>
<dbReference type="PANTHER" id="PTHR13542">
    <property type="entry name" value="LSM12 HOMOLOG"/>
    <property type="match status" value="1"/>
</dbReference>
<name>T2MC23_HYDVU</name>
<dbReference type="OrthoDB" id="1057137at2759"/>
<dbReference type="AlphaFoldDB" id="T2MC23"/>
<dbReference type="InterPro" id="IPR047574">
    <property type="entry name" value="AD"/>
</dbReference>
<gene>
    <name evidence="2" type="primary">LSM12</name>
</gene>
<sequence>FSEELAFPNLKRNFAKHKMAACNIDKKSHLTSGCVVICKTNLGKEFEGEVICYDEETKALVIKLNPKKKFLCDVVVLNLNMVTDQNFNLVSFPKNDSHLLLDIDREKVERRLRSAKERVGIGVTAEAQLFFDFLAKTFPCRWSGTNIIALEDICISPPYQLENFSSETSSMDYVKTVASKFYVG</sequence>
<protein>
    <submittedName>
        <fullName evidence="2">Protein LSM12 homolog</fullName>
    </submittedName>
</protein>
<feature type="domain" description="AD" evidence="1">
    <location>
        <begin position="101"/>
        <end position="184"/>
    </location>
</feature>
<dbReference type="SMART" id="SM00995">
    <property type="entry name" value="AD"/>
    <property type="match status" value="1"/>
</dbReference>
<dbReference type="InterPro" id="IPR019181">
    <property type="entry name" value="LSM12_ABD"/>
</dbReference>
<proteinExistence type="evidence at transcript level"/>
<dbReference type="Pfam" id="PF21166">
    <property type="entry name" value="LSM12_LSM"/>
    <property type="match status" value="1"/>
</dbReference>